<feature type="region of interest" description="Disordered" evidence="3">
    <location>
        <begin position="98"/>
        <end position="144"/>
    </location>
</feature>
<comment type="subcellular location">
    <subcellularLocation>
        <location evidence="1">Nucleus</location>
    </subcellularLocation>
</comment>
<sequence>MYTILIREKIDYIKLLSLKAISMFESGSVFSSPKVLTGAGNNPFAVRSSPGRVSNDSKDSDIPNHSSGSIIAPSKFGASASSPCNSFNSAQTAIGLSSGPASSSASHSHKESHDAADCNGTSSKPLLRPSLIGSGSSTASSGVSQSHSILKPATLGNPFLRAVDLTAEDSPTCQPSVSRLDSGTDTAESKSSLLIPSRLNNVGAVGSSPTAPAAASEGSDEGSDVAAIQAAPDQALAASAVPSAVPRPSPTPGNLFSTTVTSLTAVAATPAPPTPNACANFVFGQKLHERVANPNHTSTEPTSNGAESNANLFTVIPKEKTESETASTNGVAASKTLSDSARELEEARAAKRKYDEVTVVTGEEDEQNALQVYGKLFTFDKIQGTWIERGRGTLRLNDKQLDNHVLQSRLVMRTQGCLRVILNTKIWAEMTVDKTSSKSIRMTAVDGDQIRVFLLMASLKDTETLFNALEWRLATLRAQQSRAAAMASSIPDLESSAAFTAPHNEDGSSSPKRRALPTEPEELGDESKKKRSE</sequence>
<dbReference type="InterPro" id="IPR000156">
    <property type="entry name" value="Ran_bind_dom"/>
</dbReference>
<reference evidence="5" key="1">
    <citation type="submission" date="2018-08" db="EMBL/GenBank/DDBJ databases">
        <authorList>
            <person name="Cornetti L."/>
        </authorList>
    </citation>
    <scope>NUCLEOTIDE SEQUENCE</scope>
    <source>
        <strain evidence="5">ZW-BAR-1</strain>
    </source>
</reference>
<protein>
    <submittedName>
        <fullName evidence="5">EOG090X078K</fullName>
    </submittedName>
</protein>
<gene>
    <name evidence="5" type="primary">EOG090X078K</name>
</gene>
<dbReference type="EMBL" id="LR004598">
    <property type="protein sequence ID" value="SVE74217.1"/>
    <property type="molecule type" value="mRNA"/>
</dbReference>
<dbReference type="InterPro" id="IPR011993">
    <property type="entry name" value="PH-like_dom_sf"/>
</dbReference>
<name>A0A4Y7LXQ5_9CRUS</name>
<dbReference type="CDD" id="cd13180">
    <property type="entry name" value="RanBD_RanBP3"/>
    <property type="match status" value="1"/>
</dbReference>
<evidence type="ECO:0000256" key="3">
    <source>
        <dbReference type="SAM" id="MobiDB-lite"/>
    </source>
</evidence>
<dbReference type="SUPFAM" id="SSF50729">
    <property type="entry name" value="PH domain-like"/>
    <property type="match status" value="1"/>
</dbReference>
<evidence type="ECO:0000256" key="2">
    <source>
        <dbReference type="ARBA" id="ARBA00023242"/>
    </source>
</evidence>
<feature type="compositionally biased region" description="Low complexity" evidence="3">
    <location>
        <begin position="130"/>
        <end position="144"/>
    </location>
</feature>
<dbReference type="AlphaFoldDB" id="A0A4Y7LXQ5"/>
<evidence type="ECO:0000313" key="5">
    <source>
        <dbReference type="EMBL" id="SVE74217.1"/>
    </source>
</evidence>
<feature type="region of interest" description="Disordered" evidence="3">
    <location>
        <begin position="495"/>
        <end position="533"/>
    </location>
</feature>
<organism evidence="5">
    <name type="scientific">Daphnia barbata</name>
    <dbReference type="NCBI Taxonomy" id="414587"/>
    <lineage>
        <taxon>Eukaryota</taxon>
        <taxon>Metazoa</taxon>
        <taxon>Ecdysozoa</taxon>
        <taxon>Arthropoda</taxon>
        <taxon>Crustacea</taxon>
        <taxon>Branchiopoda</taxon>
        <taxon>Diplostraca</taxon>
        <taxon>Cladocera</taxon>
        <taxon>Anomopoda</taxon>
        <taxon>Daphniidae</taxon>
        <taxon>Daphnia</taxon>
    </lineage>
</organism>
<proteinExistence type="evidence at transcript level"/>
<feature type="region of interest" description="Disordered" evidence="3">
    <location>
        <begin position="169"/>
        <end position="224"/>
    </location>
</feature>
<dbReference type="GO" id="GO:0005634">
    <property type="term" value="C:nucleus"/>
    <property type="evidence" value="ECO:0007669"/>
    <property type="project" value="UniProtKB-SubCell"/>
</dbReference>
<feature type="compositionally biased region" description="Polar residues" evidence="3">
    <location>
        <begin position="169"/>
        <end position="200"/>
    </location>
</feature>
<dbReference type="FunFam" id="2.30.29.30:FF:000485">
    <property type="entry name" value="Ran-binding protein"/>
    <property type="match status" value="1"/>
</dbReference>
<feature type="domain" description="RanBD1" evidence="4">
    <location>
        <begin position="343"/>
        <end position="433"/>
    </location>
</feature>
<dbReference type="PROSITE" id="PS50196">
    <property type="entry name" value="RANBD1"/>
    <property type="match status" value="1"/>
</dbReference>
<keyword evidence="2" id="KW-0539">Nucleus</keyword>
<evidence type="ECO:0000259" key="4">
    <source>
        <dbReference type="PROSITE" id="PS50196"/>
    </source>
</evidence>
<dbReference type="PANTHER" id="PTHR23138:SF142">
    <property type="entry name" value="RAN-BINDING PROTEIN 3B-RELATED"/>
    <property type="match status" value="1"/>
</dbReference>
<dbReference type="SMART" id="SM00160">
    <property type="entry name" value="RanBD"/>
    <property type="match status" value="1"/>
</dbReference>
<evidence type="ECO:0000256" key="1">
    <source>
        <dbReference type="ARBA" id="ARBA00004123"/>
    </source>
</evidence>
<dbReference type="GO" id="GO:0006611">
    <property type="term" value="P:protein export from nucleus"/>
    <property type="evidence" value="ECO:0007669"/>
    <property type="project" value="TreeGrafter"/>
</dbReference>
<dbReference type="Gene3D" id="2.30.29.30">
    <property type="entry name" value="Pleckstrin-homology domain (PH domain)/Phosphotyrosine-binding domain (PTB)"/>
    <property type="match status" value="1"/>
</dbReference>
<dbReference type="Pfam" id="PF00638">
    <property type="entry name" value="Ran_BP1"/>
    <property type="match status" value="1"/>
</dbReference>
<dbReference type="InterPro" id="IPR045255">
    <property type="entry name" value="RanBP1-like"/>
</dbReference>
<feature type="region of interest" description="Disordered" evidence="3">
    <location>
        <begin position="41"/>
        <end position="66"/>
    </location>
</feature>
<dbReference type="PANTHER" id="PTHR23138">
    <property type="entry name" value="RAN BINDING PROTEIN"/>
    <property type="match status" value="1"/>
</dbReference>
<accession>A0A4Y7LXQ5</accession>